<evidence type="ECO:0000256" key="8">
    <source>
        <dbReference type="ARBA" id="ARBA00022989"/>
    </source>
</evidence>
<feature type="transmembrane region" description="Helical" evidence="10">
    <location>
        <begin position="21"/>
        <end position="40"/>
    </location>
</feature>
<feature type="modified residue" description="FMN phosphoryl threonine" evidence="10">
    <location>
        <position position="171"/>
    </location>
</feature>
<keyword evidence="7 10" id="KW-0249">Electron transport</keyword>
<keyword evidence="2 10" id="KW-0597">Phosphoprotein</keyword>
<comment type="caution">
    <text evidence="11">The sequence shown here is derived from an EMBL/GenBank/DDBJ whole genome shotgun (WGS) entry which is preliminary data.</text>
</comment>
<dbReference type="EMBL" id="JAQLOI010000001">
    <property type="protein sequence ID" value="MDB1124135.1"/>
    <property type="molecule type" value="Genomic_DNA"/>
</dbReference>
<dbReference type="PANTHER" id="PTHR30578:SF0">
    <property type="entry name" value="ION-TRANSLOCATING OXIDOREDUCTASE COMPLEX SUBUNIT D"/>
    <property type="match status" value="1"/>
</dbReference>
<proteinExistence type="inferred from homology"/>
<feature type="transmembrane region" description="Helical" evidence="10">
    <location>
        <begin position="215"/>
        <end position="234"/>
    </location>
</feature>
<evidence type="ECO:0000256" key="10">
    <source>
        <dbReference type="HAMAP-Rule" id="MF_00462"/>
    </source>
</evidence>
<comment type="subcellular location">
    <subcellularLocation>
        <location evidence="10">Cell inner membrane</location>
        <topology evidence="10">Multi-pass membrane protein</topology>
    </subcellularLocation>
</comment>
<dbReference type="HAMAP" id="MF_00462">
    <property type="entry name" value="RsxD_RnfD"/>
    <property type="match status" value="1"/>
</dbReference>
<comment type="cofactor">
    <cofactor evidence="10">
        <name>FMN</name>
        <dbReference type="ChEBI" id="CHEBI:58210"/>
    </cofactor>
</comment>
<comment type="function">
    <text evidence="10">Part of a membrane-bound complex that couples electron transfer with translocation of ions across the membrane.</text>
</comment>
<keyword evidence="1 10" id="KW-0813">Transport</keyword>
<accession>A0ABT4YRM3</accession>
<evidence type="ECO:0000256" key="1">
    <source>
        <dbReference type="ARBA" id="ARBA00022448"/>
    </source>
</evidence>
<dbReference type="InterPro" id="IPR004338">
    <property type="entry name" value="NqrB/RnfD"/>
</dbReference>
<evidence type="ECO:0000256" key="2">
    <source>
        <dbReference type="ARBA" id="ARBA00022553"/>
    </source>
</evidence>
<feature type="transmembrane region" description="Helical" evidence="10">
    <location>
        <begin position="46"/>
        <end position="67"/>
    </location>
</feature>
<keyword evidence="10" id="KW-0997">Cell inner membrane</keyword>
<dbReference type="InterPro" id="IPR011303">
    <property type="entry name" value="RnfD_bac"/>
</dbReference>
<evidence type="ECO:0000256" key="5">
    <source>
        <dbReference type="ARBA" id="ARBA00022692"/>
    </source>
</evidence>
<protein>
    <recommendedName>
        <fullName evidence="10">Ion-translocating oxidoreductase complex subunit D</fullName>
        <ecNumber evidence="10">7.-.-.-</ecNumber>
    </recommendedName>
    <alternativeName>
        <fullName evidence="10">Rnf electron transport complex subunit D</fullName>
    </alternativeName>
</protein>
<keyword evidence="12" id="KW-1185">Reference proteome</keyword>
<reference evidence="11 12" key="1">
    <citation type="submission" date="2023-01" db="EMBL/GenBank/DDBJ databases">
        <title>Vibrio sp. KJ40-1 sp.nov, isolated from marine algae.</title>
        <authorList>
            <person name="Butt M."/>
            <person name="Kim J.M.J."/>
            <person name="Jeon C.O.C."/>
        </authorList>
    </citation>
    <scope>NUCLEOTIDE SEQUENCE [LARGE SCALE GENOMIC DNA]</scope>
    <source>
        <strain evidence="11 12">KJ40-1</strain>
    </source>
</reference>
<dbReference type="PANTHER" id="PTHR30578">
    <property type="entry name" value="ELECTRON TRANSPORT COMPLEX PROTEIN RNFD"/>
    <property type="match status" value="1"/>
</dbReference>
<evidence type="ECO:0000313" key="12">
    <source>
        <dbReference type="Proteomes" id="UP001210678"/>
    </source>
</evidence>
<feature type="transmembrane region" description="Helical" evidence="10">
    <location>
        <begin position="79"/>
        <end position="108"/>
    </location>
</feature>
<feature type="transmembrane region" description="Helical" evidence="10">
    <location>
        <begin position="276"/>
        <end position="294"/>
    </location>
</feature>
<dbReference type="EC" id="7.-.-.-" evidence="10"/>
<keyword evidence="4 10" id="KW-0288">FMN</keyword>
<dbReference type="NCBIfam" id="TIGR01946">
    <property type="entry name" value="rnfD"/>
    <property type="match status" value="1"/>
</dbReference>
<dbReference type="RefSeq" id="WP_272136143.1">
    <property type="nucleotide sequence ID" value="NZ_JAQLOI010000001.1"/>
</dbReference>
<evidence type="ECO:0000313" key="11">
    <source>
        <dbReference type="EMBL" id="MDB1124135.1"/>
    </source>
</evidence>
<keyword evidence="3 10" id="KW-0285">Flavoprotein</keyword>
<evidence type="ECO:0000256" key="6">
    <source>
        <dbReference type="ARBA" id="ARBA00022967"/>
    </source>
</evidence>
<name>A0ABT4YRM3_9VIBR</name>
<organism evidence="11 12">
    <name type="scientific">Vibrio algarum</name>
    <dbReference type="NCBI Taxonomy" id="3020714"/>
    <lineage>
        <taxon>Bacteria</taxon>
        <taxon>Pseudomonadati</taxon>
        <taxon>Pseudomonadota</taxon>
        <taxon>Gammaproteobacteria</taxon>
        <taxon>Vibrionales</taxon>
        <taxon>Vibrionaceae</taxon>
        <taxon>Vibrio</taxon>
    </lineage>
</organism>
<evidence type="ECO:0000256" key="4">
    <source>
        <dbReference type="ARBA" id="ARBA00022643"/>
    </source>
</evidence>
<evidence type="ECO:0000256" key="9">
    <source>
        <dbReference type="ARBA" id="ARBA00023136"/>
    </source>
</evidence>
<keyword evidence="5 10" id="KW-0812">Transmembrane</keyword>
<keyword evidence="10" id="KW-1003">Cell membrane</keyword>
<comment type="caution">
    <text evidence="10">Lacks conserved residue(s) required for the propagation of feature annotation.</text>
</comment>
<dbReference type="Pfam" id="PF03116">
    <property type="entry name" value="NQR2_RnfD_RnfE"/>
    <property type="match status" value="1"/>
</dbReference>
<keyword evidence="9 10" id="KW-0472">Membrane</keyword>
<feature type="transmembrane region" description="Helical" evidence="10">
    <location>
        <begin position="246"/>
        <end position="264"/>
    </location>
</feature>
<sequence>MINYESATGPFSHSENTSVRIMYIVILTLLPTVVFGVYQFGLNSLYILSTCCVVAVATELLCLKVMVRNPKACIDGSALLTALLLAISLPPTAPLWLCALGSAFAIIVGKQIFGGLGQNLFNPAMVARVMLLICFPVEMTNWSMPVPIDFSNNQLFVPQEWFHFDGVTAATALSGVVDQTTEFTSLFLGTHSGSLGETSTLLILAGGLYLIYKGIIHWAIPVSFLLGIAIPALISSSINSHEYLSVSTHLFSGAAMLGAFYIATDLVTSPTSVRGQLVYGASCGVLIWLIRSFGSYPEGVAFAILIMNSASPLIDHYLRPNIFGSKSAVGK</sequence>
<evidence type="ECO:0000256" key="7">
    <source>
        <dbReference type="ARBA" id="ARBA00022982"/>
    </source>
</evidence>
<comment type="subunit">
    <text evidence="10">The complex is composed of six subunits: RnfA, RnfB, RnfC, RnfD, RnfE and RnfG.</text>
</comment>
<dbReference type="Proteomes" id="UP001210678">
    <property type="component" value="Unassembled WGS sequence"/>
</dbReference>
<gene>
    <name evidence="10" type="primary">rnfD</name>
    <name evidence="11" type="ORF">PGX00_10930</name>
</gene>
<keyword evidence="6 10" id="KW-1278">Translocase</keyword>
<keyword evidence="8 10" id="KW-1133">Transmembrane helix</keyword>
<evidence type="ECO:0000256" key="3">
    <source>
        <dbReference type="ARBA" id="ARBA00022630"/>
    </source>
</evidence>
<comment type="similarity">
    <text evidence="10">Belongs to the NqrB/RnfD family.</text>
</comment>